<evidence type="ECO:0000256" key="1">
    <source>
        <dbReference type="SAM" id="MobiDB-lite"/>
    </source>
</evidence>
<evidence type="ECO:0000313" key="3">
    <source>
        <dbReference type="Proteomes" id="UP001597173"/>
    </source>
</evidence>
<keyword evidence="3" id="KW-1185">Reference proteome</keyword>
<organism evidence="2 3">
    <name type="scientific">Mycoplana ramosa</name>
    <name type="common">Mycoplana bullata</name>
    <dbReference type="NCBI Taxonomy" id="40837"/>
    <lineage>
        <taxon>Bacteria</taxon>
        <taxon>Pseudomonadati</taxon>
        <taxon>Pseudomonadota</taxon>
        <taxon>Alphaproteobacteria</taxon>
        <taxon>Hyphomicrobiales</taxon>
        <taxon>Rhizobiaceae</taxon>
        <taxon>Mycoplana</taxon>
    </lineage>
</organism>
<dbReference type="Proteomes" id="UP001597173">
    <property type="component" value="Unassembled WGS sequence"/>
</dbReference>
<gene>
    <name evidence="2" type="ORF">ACFQ33_20420</name>
</gene>
<protein>
    <submittedName>
        <fullName evidence="2">Uncharacterized protein</fullName>
    </submittedName>
</protein>
<reference evidence="3" key="1">
    <citation type="journal article" date="2019" name="Int. J. Syst. Evol. Microbiol.">
        <title>The Global Catalogue of Microorganisms (GCM) 10K type strain sequencing project: providing services to taxonomists for standard genome sequencing and annotation.</title>
        <authorList>
            <consortium name="The Broad Institute Genomics Platform"/>
            <consortium name="The Broad Institute Genome Sequencing Center for Infectious Disease"/>
            <person name="Wu L."/>
            <person name="Ma J."/>
        </authorList>
    </citation>
    <scope>NUCLEOTIDE SEQUENCE [LARGE SCALE GENOMIC DNA]</scope>
    <source>
        <strain evidence="3">CCUG 55609</strain>
    </source>
</reference>
<dbReference type="EMBL" id="JBHTNF010000020">
    <property type="protein sequence ID" value="MFD1330257.1"/>
    <property type="molecule type" value="Genomic_DNA"/>
</dbReference>
<accession>A0ABW3Z260</accession>
<proteinExistence type="predicted"/>
<sequence>MQGQGGSYIRQKDGSLKLVSRTDPPKADKPTDGSSAAGAAKKKED</sequence>
<comment type="caution">
    <text evidence="2">The sequence shown here is derived from an EMBL/GenBank/DDBJ whole genome shotgun (WGS) entry which is preliminary data.</text>
</comment>
<feature type="region of interest" description="Disordered" evidence="1">
    <location>
        <begin position="1"/>
        <end position="45"/>
    </location>
</feature>
<dbReference type="RefSeq" id="WP_374841196.1">
    <property type="nucleotide sequence ID" value="NZ_JBHEEW010000019.1"/>
</dbReference>
<name>A0ABW3Z260_MYCRA</name>
<evidence type="ECO:0000313" key="2">
    <source>
        <dbReference type="EMBL" id="MFD1330257.1"/>
    </source>
</evidence>